<evidence type="ECO:0000256" key="1">
    <source>
        <dbReference type="ARBA" id="ARBA00004323"/>
    </source>
</evidence>
<dbReference type="InterPro" id="IPR049625">
    <property type="entry name" value="Glyco_transf_61_cat"/>
</dbReference>
<dbReference type="GO" id="GO:0016763">
    <property type="term" value="F:pentosyltransferase activity"/>
    <property type="evidence" value="ECO:0007669"/>
    <property type="project" value="UniProtKB-ARBA"/>
</dbReference>
<comment type="pathway">
    <text evidence="2">Glycan metabolism.</text>
</comment>
<sequence length="538" mass="59374">MWSCEMQPGKSLKSWAQMHLSFSLLVGALLLLLTYLVFSQQFAISSPNVVTTEVELSNKASGETGRVACSTEGPYGDTCELDGDVRVNGTALSVSFVPSTRSRSQRRRRVWRIVSYARRNVTDAKVITVTLQLPDHAAPPPPCTVNHTARAVLFALGGYTGNYWHDFTDVLVPLFVASRRYAGDVVLLVARYNPWWLAKYATLLRRLSNHDVVDLDADDAQQVRCFTHLTVGLDMHREFNIVPDLVPGPRRLTMADFTAFLRDAYALPRAALPTTRVEVSPPEKEKKKEKPRLLLVHRGRYRRIVNEEEVLRAAEAAGFDATVTEPRGDARVDEQARSVNAFDALVGLHGAGLTNAVFLPPGAVLLQVVPYGKLEDMARREFGEPAAAMGLQYLEYSVAAEESTLLEMLGPDHPVIKDPDSVHRSGWDKVAEFYLGKQDVRINVTRFAPTLAQAFNHLRQKKVSHFVYSDTCELEGDVRGNGTSLSRPCSASEFRKVTVTKLPNRSAATLCTVTHATPAVVFACVTGSGGLRPRAGDE</sequence>
<evidence type="ECO:0000256" key="2">
    <source>
        <dbReference type="ARBA" id="ARBA00004881"/>
    </source>
</evidence>
<reference evidence="7" key="2">
    <citation type="submission" date="2021-12" db="EMBL/GenBank/DDBJ databases">
        <title>Resequencing data analysis of finger millet.</title>
        <authorList>
            <person name="Hatakeyama M."/>
            <person name="Aluri S."/>
            <person name="Balachadran M.T."/>
            <person name="Sivarajan S.R."/>
            <person name="Poveda L."/>
            <person name="Shimizu-Inatsugi R."/>
            <person name="Schlapbach R."/>
            <person name="Sreeman S.M."/>
            <person name="Shimizu K.K."/>
        </authorList>
    </citation>
    <scope>NUCLEOTIDE SEQUENCE</scope>
</reference>
<dbReference type="InterPro" id="IPR007657">
    <property type="entry name" value="Glycosyltransferase_61"/>
</dbReference>
<evidence type="ECO:0000256" key="3">
    <source>
        <dbReference type="ARBA" id="ARBA00022676"/>
    </source>
</evidence>
<keyword evidence="5" id="KW-0325">Glycoprotein</keyword>
<organism evidence="7 8">
    <name type="scientific">Eleusine coracana subsp. coracana</name>
    <dbReference type="NCBI Taxonomy" id="191504"/>
    <lineage>
        <taxon>Eukaryota</taxon>
        <taxon>Viridiplantae</taxon>
        <taxon>Streptophyta</taxon>
        <taxon>Embryophyta</taxon>
        <taxon>Tracheophyta</taxon>
        <taxon>Spermatophyta</taxon>
        <taxon>Magnoliopsida</taxon>
        <taxon>Liliopsida</taxon>
        <taxon>Poales</taxon>
        <taxon>Poaceae</taxon>
        <taxon>PACMAD clade</taxon>
        <taxon>Chloridoideae</taxon>
        <taxon>Cynodonteae</taxon>
        <taxon>Eleusininae</taxon>
        <taxon>Eleusine</taxon>
    </lineage>
</organism>
<dbReference type="PANTHER" id="PTHR20961">
    <property type="entry name" value="GLYCOSYLTRANSFERASE"/>
    <property type="match status" value="1"/>
</dbReference>
<dbReference type="PANTHER" id="PTHR20961:SF13">
    <property type="entry name" value="OS01G0119000 PROTEIN"/>
    <property type="match status" value="1"/>
</dbReference>
<evidence type="ECO:0000256" key="4">
    <source>
        <dbReference type="ARBA" id="ARBA00022679"/>
    </source>
</evidence>
<evidence type="ECO:0000313" key="7">
    <source>
        <dbReference type="EMBL" id="GJN05997.1"/>
    </source>
</evidence>
<comment type="subcellular location">
    <subcellularLocation>
        <location evidence="1">Golgi apparatus membrane</location>
        <topology evidence="1">Single-pass type II membrane protein</topology>
    </subcellularLocation>
</comment>
<comment type="caution">
    <text evidence="7">The sequence shown here is derived from an EMBL/GenBank/DDBJ whole genome shotgun (WGS) entry which is preliminary data.</text>
</comment>
<accession>A0AAV5D7A5</accession>
<name>A0AAV5D7A5_ELECO</name>
<keyword evidence="4" id="KW-0808">Transferase</keyword>
<evidence type="ECO:0000313" key="8">
    <source>
        <dbReference type="Proteomes" id="UP001054889"/>
    </source>
</evidence>
<dbReference type="Pfam" id="PF04577">
    <property type="entry name" value="Glyco_transf_61"/>
    <property type="match status" value="1"/>
</dbReference>
<dbReference type="EMBL" id="BQKI01000012">
    <property type="protein sequence ID" value="GJN05997.1"/>
    <property type="molecule type" value="Genomic_DNA"/>
</dbReference>
<protein>
    <recommendedName>
        <fullName evidence="6">Glycosyltransferase 61 catalytic domain-containing protein</fullName>
    </recommendedName>
</protein>
<keyword evidence="3" id="KW-0328">Glycosyltransferase</keyword>
<gene>
    <name evidence="7" type="primary">ga23680</name>
    <name evidence="7" type="ORF">PR202_ga23680</name>
</gene>
<dbReference type="AlphaFoldDB" id="A0AAV5D7A5"/>
<keyword evidence="8" id="KW-1185">Reference proteome</keyword>
<evidence type="ECO:0000259" key="6">
    <source>
        <dbReference type="Pfam" id="PF04577"/>
    </source>
</evidence>
<feature type="domain" description="Glycosyltransferase 61 catalytic" evidence="6">
    <location>
        <begin position="163"/>
        <end position="365"/>
    </location>
</feature>
<evidence type="ECO:0000256" key="5">
    <source>
        <dbReference type="ARBA" id="ARBA00023180"/>
    </source>
</evidence>
<dbReference type="GO" id="GO:0000139">
    <property type="term" value="C:Golgi membrane"/>
    <property type="evidence" value="ECO:0007669"/>
    <property type="project" value="UniProtKB-SubCell"/>
</dbReference>
<reference evidence="7" key="1">
    <citation type="journal article" date="2018" name="DNA Res.">
        <title>Multiple hybrid de novo genome assembly of finger millet, an orphan allotetraploid crop.</title>
        <authorList>
            <person name="Hatakeyama M."/>
            <person name="Aluri S."/>
            <person name="Balachadran M.T."/>
            <person name="Sivarajan S.R."/>
            <person name="Patrignani A."/>
            <person name="Gruter S."/>
            <person name="Poveda L."/>
            <person name="Shimizu-Inatsugi R."/>
            <person name="Baeten J."/>
            <person name="Francoijs K.J."/>
            <person name="Nataraja K.N."/>
            <person name="Reddy Y.A.N."/>
            <person name="Phadnis S."/>
            <person name="Ravikumar R.L."/>
            <person name="Schlapbach R."/>
            <person name="Sreeman S.M."/>
            <person name="Shimizu K.K."/>
        </authorList>
    </citation>
    <scope>NUCLEOTIDE SEQUENCE</scope>
</reference>
<dbReference type="Proteomes" id="UP001054889">
    <property type="component" value="Unassembled WGS sequence"/>
</dbReference>
<proteinExistence type="predicted"/>